<dbReference type="AlphaFoldDB" id="A0A932CQ48"/>
<evidence type="ECO:0000259" key="3">
    <source>
        <dbReference type="Pfam" id="PF13116"/>
    </source>
</evidence>
<dbReference type="PANTHER" id="PTHR30441:SF4">
    <property type="entry name" value="PROTEIN ASMA"/>
    <property type="match status" value="1"/>
</dbReference>
<dbReference type="GO" id="GO:0005886">
    <property type="term" value="C:plasma membrane"/>
    <property type="evidence" value="ECO:0007669"/>
    <property type="project" value="TreeGrafter"/>
</dbReference>
<dbReference type="PANTHER" id="PTHR30441">
    <property type="entry name" value="DUF748 DOMAIN-CONTAINING PROTEIN"/>
    <property type="match status" value="1"/>
</dbReference>
<feature type="transmembrane region" description="Helical" evidence="2">
    <location>
        <begin position="33"/>
        <end position="54"/>
    </location>
</feature>
<keyword evidence="2" id="KW-1133">Transmembrane helix</keyword>
<protein>
    <submittedName>
        <fullName evidence="4">AsmA-like C-terminal domain-containing protein</fullName>
    </submittedName>
</protein>
<evidence type="ECO:0000256" key="2">
    <source>
        <dbReference type="SAM" id="Phobius"/>
    </source>
</evidence>
<sequence>MRRFLRAQGDEANPEAPPPEGAPQEGARRRFPWVVGGTVLLLVLGALVGGYWFLTSGYKRVASSRLERAVGVPSEVGGLTLGLEEGDLTLTLTDVYLYQPGSQEKALVAPKVHIQLDPVGLVRGRLDVQQATFQSPIIRLFRDPSGRIGLLGSPLSYLFKRPEEAKKGWRIGPFSLERVKDLAIRQGRIELIDRFPPRHPPSPIAALADLTIEGLSSVSPWSFRGEGQILAAFLEGPPPTFRAEGRIRPAPSPSTQIELTLKEFRPRLVQELFPDVQALQRVRGRVNLTLNYTGRSSQEFQSSGKVTLRSLTLRDPRIARGPIHLSGLLLAYESQRRGDRLSAQASLEGRGLIGEGSFRLRGFSGESRWLEAALSFPSFSLEQGKRYLPWEALPPGLVRFLEEDLSGGHILSLEIQGAGRPERLAQVGSAIRTGRLSARLRFADLTYRFSPHLPLAADLKGLALLEEGKLSLRDLQGRSEGLQLLKGNGVLVLYADRLPLDLDLKARGDLGGYLSSIDTDSLPPRLAFVRRLRGVEGQGELSLRLSGPLKGSYPQQFQGRVALSGGALPQGLLPLPLSQLQGTIAFDPQVLQTSSLQGVAGSSTFSLRATLRDYRQPQPGIDLDLQASAAAQDLNRLLPAGLLPGLASAQPLPLQLSLQGTPAELKIRQELDLTAASYQTPGGRKPSHLSNHVLLEGLWEREGKTQRLEIQTLVFSLPPSEIRGTGRILFEPRPYLQLALQIPRLGLPRLAQLAYGAEGWNGDAHLHGALRLDGSWKEPGALQVVGQLELQGEALSLPQLTLPLEQLQASLRFDRERFSLDSGRVRVNGSSFTLTGEFLRAPQPQAHFQLSGGELNLDRLLGRDLLRKGFPPEGSQEAWRRSEGRDLIRLLSGQLEKNPIFRATWKGQIDLDTLVFRGVPFQELHLAGSAGRGQVELTDLAFEQDSGEVRLKAFFGSPLRGLPRLIFAFQATDLDTQVALKQLGRERADLLSGSLSLEGTLIGEGRTEAQVLRSLDGEVALEIQEGRIYRFSWLSRIFSLMNLYQLVQGRLPDLVSEGLPFDTIQGNFTVKDGVAHTKDFLLQGPAVNMSAVGNIYLHKGTLKIIVGVQPLQTFARVVGLVPFASYLLLGKEKKLLVAYFRVKGKIEDPSVAPRPVQTLSRGILGILERTLRFPLEFPQQIPILGQESFWERVYQCWKRFYQWIKFW</sequence>
<dbReference type="Pfam" id="PF13116">
    <property type="entry name" value="YhdP"/>
    <property type="match status" value="2"/>
</dbReference>
<comment type="caution">
    <text evidence="4">The sequence shown here is derived from an EMBL/GenBank/DDBJ whole genome shotgun (WGS) entry which is preliminary data.</text>
</comment>
<keyword evidence="2" id="KW-0812">Transmembrane</keyword>
<organism evidence="4 5">
    <name type="scientific">Tectimicrobiota bacterium</name>
    <dbReference type="NCBI Taxonomy" id="2528274"/>
    <lineage>
        <taxon>Bacteria</taxon>
        <taxon>Pseudomonadati</taxon>
        <taxon>Nitrospinota/Tectimicrobiota group</taxon>
        <taxon>Candidatus Tectimicrobiota</taxon>
    </lineage>
</organism>
<evidence type="ECO:0000256" key="1">
    <source>
        <dbReference type="SAM" id="MobiDB-lite"/>
    </source>
</evidence>
<evidence type="ECO:0000313" key="5">
    <source>
        <dbReference type="Proteomes" id="UP000769766"/>
    </source>
</evidence>
<gene>
    <name evidence="4" type="ORF">HYY20_10650</name>
</gene>
<feature type="domain" description="YhdP central" evidence="3">
    <location>
        <begin position="299"/>
        <end position="650"/>
    </location>
</feature>
<evidence type="ECO:0000313" key="4">
    <source>
        <dbReference type="EMBL" id="MBI2877329.1"/>
    </source>
</evidence>
<dbReference type="GO" id="GO:0090313">
    <property type="term" value="P:regulation of protein targeting to membrane"/>
    <property type="evidence" value="ECO:0007669"/>
    <property type="project" value="TreeGrafter"/>
</dbReference>
<dbReference type="EMBL" id="JACPRF010000326">
    <property type="protein sequence ID" value="MBI2877329.1"/>
    <property type="molecule type" value="Genomic_DNA"/>
</dbReference>
<feature type="domain" description="YhdP central" evidence="3">
    <location>
        <begin position="975"/>
        <end position="1151"/>
    </location>
</feature>
<accession>A0A932CQ48</accession>
<dbReference type="InterPro" id="IPR052894">
    <property type="entry name" value="AsmA-related"/>
</dbReference>
<dbReference type="Proteomes" id="UP000769766">
    <property type="component" value="Unassembled WGS sequence"/>
</dbReference>
<reference evidence="4" key="1">
    <citation type="submission" date="2020-07" db="EMBL/GenBank/DDBJ databases">
        <title>Huge and variable diversity of episymbiotic CPR bacteria and DPANN archaea in groundwater ecosystems.</title>
        <authorList>
            <person name="He C.Y."/>
            <person name="Keren R."/>
            <person name="Whittaker M."/>
            <person name="Farag I.F."/>
            <person name="Doudna J."/>
            <person name="Cate J.H.D."/>
            <person name="Banfield J.F."/>
        </authorList>
    </citation>
    <scope>NUCLEOTIDE SEQUENCE</scope>
    <source>
        <strain evidence="4">NC_groundwater_672_Ag_B-0.1um_62_36</strain>
    </source>
</reference>
<keyword evidence="2" id="KW-0472">Membrane</keyword>
<dbReference type="InterPro" id="IPR025263">
    <property type="entry name" value="YhdP_central"/>
</dbReference>
<feature type="region of interest" description="Disordered" evidence="1">
    <location>
        <begin position="1"/>
        <end position="26"/>
    </location>
</feature>
<name>A0A932CQ48_UNCTE</name>
<proteinExistence type="predicted"/>